<dbReference type="EMBL" id="CAJNYU010000668">
    <property type="protein sequence ID" value="CAF3380691.1"/>
    <property type="molecule type" value="Genomic_DNA"/>
</dbReference>
<evidence type="ECO:0000313" key="3">
    <source>
        <dbReference type="EMBL" id="CAF4648452.1"/>
    </source>
</evidence>
<feature type="region of interest" description="Disordered" evidence="1">
    <location>
        <begin position="33"/>
        <end position="106"/>
    </location>
</feature>
<evidence type="ECO:0000313" key="2">
    <source>
        <dbReference type="EMBL" id="CAF3380691.1"/>
    </source>
</evidence>
<dbReference type="EMBL" id="CAJOBQ010005020">
    <property type="protein sequence ID" value="CAF4648452.1"/>
    <property type="molecule type" value="Genomic_DNA"/>
</dbReference>
<sequence length="106" mass="12186">MATSRLTNNVVAKKWNELPPFTGKFSRRLANLKAPRSVEQSVPSPVAKSEIRTHIRVDVDPKGKRQDNNGPILIVDRRPQQHRLPLFGDDDQHDSDDSLRWQSYDE</sequence>
<protein>
    <submittedName>
        <fullName evidence="3">Uncharacterized protein</fullName>
    </submittedName>
</protein>
<accession>A0A821FB12</accession>
<feature type="compositionally biased region" description="Basic and acidic residues" evidence="1">
    <location>
        <begin position="49"/>
        <end position="67"/>
    </location>
</feature>
<evidence type="ECO:0000313" key="4">
    <source>
        <dbReference type="Proteomes" id="UP000663862"/>
    </source>
</evidence>
<evidence type="ECO:0000256" key="1">
    <source>
        <dbReference type="SAM" id="MobiDB-lite"/>
    </source>
</evidence>
<dbReference type="Proteomes" id="UP000663862">
    <property type="component" value="Unassembled WGS sequence"/>
</dbReference>
<proteinExistence type="predicted"/>
<reference evidence="3" key="1">
    <citation type="submission" date="2021-02" db="EMBL/GenBank/DDBJ databases">
        <authorList>
            <person name="Nowell W R."/>
        </authorList>
    </citation>
    <scope>NUCLEOTIDE SEQUENCE</scope>
</reference>
<comment type="caution">
    <text evidence="3">The sequence shown here is derived from an EMBL/GenBank/DDBJ whole genome shotgun (WGS) entry which is preliminary data.</text>
</comment>
<organism evidence="3 4">
    <name type="scientific">Rotaria socialis</name>
    <dbReference type="NCBI Taxonomy" id="392032"/>
    <lineage>
        <taxon>Eukaryota</taxon>
        <taxon>Metazoa</taxon>
        <taxon>Spiralia</taxon>
        <taxon>Gnathifera</taxon>
        <taxon>Rotifera</taxon>
        <taxon>Eurotatoria</taxon>
        <taxon>Bdelloidea</taxon>
        <taxon>Philodinida</taxon>
        <taxon>Philodinidae</taxon>
        <taxon>Rotaria</taxon>
    </lineage>
</organism>
<name>A0A821FB12_9BILA</name>
<dbReference type="Proteomes" id="UP000663869">
    <property type="component" value="Unassembled WGS sequence"/>
</dbReference>
<gene>
    <name evidence="2" type="ORF">FME351_LOCUS7213</name>
    <name evidence="3" type="ORF">TSG867_LOCUS30628</name>
</gene>
<dbReference type="AlphaFoldDB" id="A0A821FB12"/>